<dbReference type="EMBL" id="MU826352">
    <property type="protein sequence ID" value="KAJ7380762.1"/>
    <property type="molecule type" value="Genomic_DNA"/>
</dbReference>
<name>A0A9W9ZFL7_9CNID</name>
<dbReference type="Proteomes" id="UP001163046">
    <property type="component" value="Unassembled WGS sequence"/>
</dbReference>
<dbReference type="PANTHER" id="PTHR13627:SF34">
    <property type="entry name" value="RIBITOL-5-PHOSPHATE TRANSFERASE"/>
    <property type="match status" value="1"/>
</dbReference>
<dbReference type="InterPro" id="IPR052613">
    <property type="entry name" value="LicD_transferase"/>
</dbReference>
<evidence type="ECO:0000313" key="2">
    <source>
        <dbReference type="Proteomes" id="UP001163046"/>
    </source>
</evidence>
<dbReference type="PANTHER" id="PTHR13627">
    <property type="entry name" value="FUKUTIN RELATED PROTEIN"/>
    <property type="match status" value="1"/>
</dbReference>
<evidence type="ECO:0000313" key="1">
    <source>
        <dbReference type="EMBL" id="KAJ7380762.1"/>
    </source>
</evidence>
<keyword evidence="2" id="KW-1185">Reference proteome</keyword>
<accession>A0A9W9ZFL7</accession>
<comment type="caution">
    <text evidence="1">The sequence shown here is derived from an EMBL/GenBank/DDBJ whole genome shotgun (WGS) entry which is preliminary data.</text>
</comment>
<protein>
    <submittedName>
        <fullName evidence="1">Uncharacterized protein</fullName>
    </submittedName>
</protein>
<sequence>MAKAEELKQIGGIDGKLPFGVLQDLFWRLKLKHPDKVVVNCPDVMFDTYVREIPDPKYVALAKKWDVKKWVESDGRVRWYGCRRGYSHTSSKPCGKTKGLGVPPCDLENLADAIKFTMKACDDMGIYCELYEGSVMGAVKFSKVLPWELDADIKFLSENYTVLQKLRPRFEAAGFRFIDRSGTNCCTDDGRKTDGAIKVWRDGWKVELDGEPMMESELLVASGQRPTKIKLAGEWVNAMRNPGLSARNRYGPNIYQHSQHWLHVGLPCELGRYNPGSFSKCPVPGHSACLDQFPAEGDLQFSDYPLL</sequence>
<organism evidence="1 2">
    <name type="scientific">Desmophyllum pertusum</name>
    <dbReference type="NCBI Taxonomy" id="174260"/>
    <lineage>
        <taxon>Eukaryota</taxon>
        <taxon>Metazoa</taxon>
        <taxon>Cnidaria</taxon>
        <taxon>Anthozoa</taxon>
        <taxon>Hexacorallia</taxon>
        <taxon>Scleractinia</taxon>
        <taxon>Caryophylliina</taxon>
        <taxon>Caryophylliidae</taxon>
        <taxon>Desmophyllum</taxon>
    </lineage>
</organism>
<gene>
    <name evidence="1" type="ORF">OS493_007140</name>
</gene>
<proteinExistence type="predicted"/>
<dbReference type="OrthoDB" id="6358690at2759"/>
<dbReference type="AlphaFoldDB" id="A0A9W9ZFL7"/>
<reference evidence="1" key="1">
    <citation type="submission" date="2023-01" db="EMBL/GenBank/DDBJ databases">
        <title>Genome assembly of the deep-sea coral Lophelia pertusa.</title>
        <authorList>
            <person name="Herrera S."/>
            <person name="Cordes E."/>
        </authorList>
    </citation>
    <scope>NUCLEOTIDE SEQUENCE</scope>
    <source>
        <strain evidence="1">USNM1676648</strain>
        <tissue evidence="1">Polyp</tissue>
    </source>
</reference>